<dbReference type="PANTHER" id="PTHR30069:SF56">
    <property type="entry name" value="TONB-DEPENDENT HEME RECEPTOR A"/>
    <property type="match status" value="1"/>
</dbReference>
<dbReference type="SUPFAM" id="SSF56935">
    <property type="entry name" value="Porins"/>
    <property type="match status" value="1"/>
</dbReference>
<evidence type="ECO:0000259" key="10">
    <source>
        <dbReference type="Pfam" id="PF00593"/>
    </source>
</evidence>
<dbReference type="Pfam" id="PF07715">
    <property type="entry name" value="Plug"/>
    <property type="match status" value="1"/>
</dbReference>
<proteinExistence type="inferred from homology"/>
<dbReference type="AlphaFoldDB" id="A0AAE3NS49"/>
<evidence type="ECO:0000256" key="8">
    <source>
        <dbReference type="PROSITE-ProRule" id="PRU01360"/>
    </source>
</evidence>
<evidence type="ECO:0000256" key="5">
    <source>
        <dbReference type="ARBA" id="ARBA00023077"/>
    </source>
</evidence>
<organism evidence="12 13">
    <name type="scientific">Psychromarinibacter sediminicola</name>
    <dbReference type="NCBI Taxonomy" id="3033385"/>
    <lineage>
        <taxon>Bacteria</taxon>
        <taxon>Pseudomonadati</taxon>
        <taxon>Pseudomonadota</taxon>
        <taxon>Alphaproteobacteria</taxon>
        <taxon>Rhodobacterales</taxon>
        <taxon>Paracoccaceae</taxon>
        <taxon>Psychromarinibacter</taxon>
    </lineage>
</organism>
<dbReference type="InterPro" id="IPR011276">
    <property type="entry name" value="TonB_haem/Hb_rcpt"/>
</dbReference>
<comment type="subcellular location">
    <subcellularLocation>
        <location evidence="1 8">Cell outer membrane</location>
        <topology evidence="1 8">Multi-pass membrane protein</topology>
    </subcellularLocation>
</comment>
<evidence type="ECO:0000313" key="13">
    <source>
        <dbReference type="Proteomes" id="UP001220964"/>
    </source>
</evidence>
<dbReference type="InterPro" id="IPR036942">
    <property type="entry name" value="Beta-barrel_TonB_sf"/>
</dbReference>
<name>A0AAE3NS49_9RHOB</name>
<comment type="caution">
    <text evidence="12">The sequence shown here is derived from an EMBL/GenBank/DDBJ whole genome shotgun (WGS) entry which is preliminary data.</text>
</comment>
<evidence type="ECO:0000256" key="1">
    <source>
        <dbReference type="ARBA" id="ARBA00004571"/>
    </source>
</evidence>
<evidence type="ECO:0000256" key="7">
    <source>
        <dbReference type="ARBA" id="ARBA00023237"/>
    </source>
</evidence>
<keyword evidence="2 8" id="KW-0813">Transport</keyword>
<keyword evidence="6 8" id="KW-0472">Membrane</keyword>
<dbReference type="InterPro" id="IPR012910">
    <property type="entry name" value="Plug_dom"/>
</dbReference>
<keyword evidence="7 8" id="KW-0998">Cell outer membrane</keyword>
<dbReference type="GO" id="GO:0044718">
    <property type="term" value="P:siderophore transmembrane transport"/>
    <property type="evidence" value="ECO:0007669"/>
    <property type="project" value="TreeGrafter"/>
</dbReference>
<sequence length="665" mass="71286">MCTTAASAAMLAGPVAAQDGFTRLGRIVLGFGGSESVAIDTPQAVTVLDQADIDREQATTVAELFDTVPGIQGIGSERVGGVSFNIRGVGELAASDESKIIVTVDGATKFYEQYRMGSFFSDPELYKQVEVLRGPASSTLYGSGAIGGVINFETKDAGDFITAGGTHALRFRGGYDSQGNEKLASAIYAFAPSEAFEAVFALNYRTAGNYEDGDGTEVPGSEFDAASGLLKAKYSFGDAYEHSLTASYSVWDSKADDTQYSQTGTLGAFGTIDRDIHDETLALRYEYPASDTPWIDLDVVLSYSDTNVVQEDASAPIPSPLFADGEYAYRTASLKIENTFELSMGAWENYVTAGVQYSHQDRVAETSMGPLGFHPEGTDEKIGVYLQAEFIWNDTLTIVPGVRADFVSLTPGDMVGGSGFGETLVSPKLAAHYQLNDTYAIFGSVAHTQRVPTLDEIYSSDADEPNSPDLDMETANSVELGVSGSWQGIFTPNDAVEVKATGFWSEIDDMIARDSTAGTPYYRNIDAAEIWGLEVEGAYESDFAFGRLAVSDVRGEDKSTGETPTSIPQRSLVLTLGGKAPDVGVEYGWRGKFYDDIDYGGGDAYDGYVLHDLFLDWTPQRGPMQGVTFGVSVDNVFDTAYRNSLAGDNGPGRSIGVSITKAFEF</sequence>
<dbReference type="InterPro" id="IPR039426">
    <property type="entry name" value="TonB-dep_rcpt-like"/>
</dbReference>
<feature type="domain" description="TonB-dependent receptor plug" evidence="11">
    <location>
        <begin position="39"/>
        <end position="149"/>
    </location>
</feature>
<evidence type="ECO:0000259" key="11">
    <source>
        <dbReference type="Pfam" id="PF07715"/>
    </source>
</evidence>
<evidence type="ECO:0000313" key="12">
    <source>
        <dbReference type="EMBL" id="MDF0603288.1"/>
    </source>
</evidence>
<dbReference type="Gene3D" id="2.170.130.10">
    <property type="entry name" value="TonB-dependent receptor, plug domain"/>
    <property type="match status" value="1"/>
</dbReference>
<dbReference type="CDD" id="cd01347">
    <property type="entry name" value="ligand_gated_channel"/>
    <property type="match status" value="1"/>
</dbReference>
<dbReference type="PANTHER" id="PTHR30069">
    <property type="entry name" value="TONB-DEPENDENT OUTER MEMBRANE RECEPTOR"/>
    <property type="match status" value="1"/>
</dbReference>
<dbReference type="GO" id="GO:0009279">
    <property type="term" value="C:cell outer membrane"/>
    <property type="evidence" value="ECO:0007669"/>
    <property type="project" value="UniProtKB-SubCell"/>
</dbReference>
<evidence type="ECO:0000256" key="4">
    <source>
        <dbReference type="ARBA" id="ARBA00022692"/>
    </source>
</evidence>
<dbReference type="Pfam" id="PF00593">
    <property type="entry name" value="TonB_dep_Rec_b-barrel"/>
    <property type="match status" value="1"/>
</dbReference>
<evidence type="ECO:0000256" key="2">
    <source>
        <dbReference type="ARBA" id="ARBA00022448"/>
    </source>
</evidence>
<dbReference type="GO" id="GO:0015344">
    <property type="term" value="F:siderophore uptake transmembrane transporter activity"/>
    <property type="evidence" value="ECO:0007669"/>
    <property type="project" value="TreeGrafter"/>
</dbReference>
<evidence type="ECO:0000256" key="9">
    <source>
        <dbReference type="RuleBase" id="RU003357"/>
    </source>
</evidence>
<evidence type="ECO:0000256" key="6">
    <source>
        <dbReference type="ARBA" id="ARBA00023136"/>
    </source>
</evidence>
<keyword evidence="13" id="KW-1185">Reference proteome</keyword>
<dbReference type="RefSeq" id="WP_275569410.1">
    <property type="nucleotide sequence ID" value="NZ_JARGYC010000085.1"/>
</dbReference>
<comment type="similarity">
    <text evidence="8 9">Belongs to the TonB-dependent receptor family.</text>
</comment>
<keyword evidence="12" id="KW-0675">Receptor</keyword>
<dbReference type="NCBIfam" id="TIGR01785">
    <property type="entry name" value="TonB-hemin"/>
    <property type="match status" value="1"/>
</dbReference>
<dbReference type="PROSITE" id="PS52016">
    <property type="entry name" value="TONB_DEPENDENT_REC_3"/>
    <property type="match status" value="1"/>
</dbReference>
<dbReference type="Proteomes" id="UP001220964">
    <property type="component" value="Unassembled WGS sequence"/>
</dbReference>
<feature type="domain" description="TonB-dependent receptor-like beta-barrel" evidence="10">
    <location>
        <begin position="244"/>
        <end position="636"/>
    </location>
</feature>
<accession>A0AAE3NS49</accession>
<keyword evidence="4 8" id="KW-0812">Transmembrane</keyword>
<keyword evidence="3 8" id="KW-1134">Transmembrane beta strand</keyword>
<gene>
    <name evidence="12" type="ORF">P1J78_21370</name>
</gene>
<dbReference type="GO" id="GO:0015232">
    <property type="term" value="F:heme transmembrane transporter activity"/>
    <property type="evidence" value="ECO:0007669"/>
    <property type="project" value="InterPro"/>
</dbReference>
<dbReference type="InterPro" id="IPR037066">
    <property type="entry name" value="Plug_dom_sf"/>
</dbReference>
<dbReference type="InterPro" id="IPR000531">
    <property type="entry name" value="Beta-barrel_TonB"/>
</dbReference>
<keyword evidence="5 9" id="KW-0798">TonB box</keyword>
<protein>
    <submittedName>
        <fullName evidence="12">TonB-dependent receptor</fullName>
    </submittedName>
</protein>
<dbReference type="Gene3D" id="2.40.170.20">
    <property type="entry name" value="TonB-dependent receptor, beta-barrel domain"/>
    <property type="match status" value="1"/>
</dbReference>
<reference evidence="12" key="1">
    <citation type="submission" date="2023-03" db="EMBL/GenBank/DDBJ databases">
        <title>Multiphase analysis and comparison of six strains from genera Psychromarinibacter, Lutimaribacter, and Maritimibacter, including a novel species: Psychromarinibacter sediminicola sp. nov.</title>
        <authorList>
            <person name="Wang Y.-H."/>
            <person name="Ye M.-Q."/>
            <person name="Du Z.-J."/>
        </authorList>
    </citation>
    <scope>NUCLEOTIDE SEQUENCE</scope>
    <source>
        <strain evidence="12">C21-152</strain>
    </source>
</reference>
<evidence type="ECO:0000256" key="3">
    <source>
        <dbReference type="ARBA" id="ARBA00022452"/>
    </source>
</evidence>
<dbReference type="EMBL" id="JARGYC010000085">
    <property type="protein sequence ID" value="MDF0603288.1"/>
    <property type="molecule type" value="Genomic_DNA"/>
</dbReference>